<feature type="domain" description="Mur ligase N-terminal catalytic" evidence="2">
    <location>
        <begin position="11"/>
        <end position="89"/>
    </location>
</feature>
<keyword evidence="1" id="KW-1133">Transmembrane helix</keyword>
<dbReference type="SUPFAM" id="SSF51984">
    <property type="entry name" value="MurCD N-terminal domain"/>
    <property type="match status" value="1"/>
</dbReference>
<name>M3IBW6_LEPIR</name>
<dbReference type="GO" id="GO:0016881">
    <property type="term" value="F:acid-amino acid ligase activity"/>
    <property type="evidence" value="ECO:0007669"/>
    <property type="project" value="InterPro"/>
</dbReference>
<sequence>MDSKSFQKPFFLGIGGSGMSSLAFLLLSKGFEVSGYDGKNPGIVEKLILNGANVFHKSDILEVENYSIAVYSSAIRLNNHPLVKKFKEKEFL</sequence>
<evidence type="ECO:0000313" key="4">
    <source>
        <dbReference type="Proteomes" id="UP000011776"/>
    </source>
</evidence>
<reference evidence="3 4" key="1">
    <citation type="submission" date="2013-02" db="EMBL/GenBank/DDBJ databases">
        <authorList>
            <person name="Harkins D.M."/>
            <person name="Durkin A.S."/>
            <person name="Brinkac L.M."/>
            <person name="Haft D.H."/>
            <person name="Selengut J.D."/>
            <person name="Sanka R."/>
            <person name="DePew J."/>
            <person name="Purushe J."/>
            <person name="Tulsiani S.M."/>
            <person name="Graham G.C."/>
            <person name="Burns M.-A."/>
            <person name="Dohnt M.F."/>
            <person name="Smythe L.D."/>
            <person name="McKay D.B."/>
            <person name="Craig S.B."/>
            <person name="Vinetz J.M."/>
            <person name="Sutton G.G."/>
            <person name="Nierman W.C."/>
            <person name="Fouts D.E."/>
        </authorList>
    </citation>
    <scope>NUCLEOTIDE SEQUENCE [LARGE SCALE GENOMIC DNA]</scope>
    <source>
        <strain evidence="3 4">LT2186</strain>
    </source>
</reference>
<dbReference type="Gene3D" id="3.40.50.720">
    <property type="entry name" value="NAD(P)-binding Rossmann-like Domain"/>
    <property type="match status" value="1"/>
</dbReference>
<accession>M3IBW6</accession>
<keyword evidence="1" id="KW-0812">Transmembrane</keyword>
<evidence type="ECO:0000259" key="2">
    <source>
        <dbReference type="Pfam" id="PF01225"/>
    </source>
</evidence>
<dbReference type="EMBL" id="AFME02000058">
    <property type="protein sequence ID" value="EMG12881.1"/>
    <property type="molecule type" value="Genomic_DNA"/>
</dbReference>
<feature type="transmembrane region" description="Helical" evidence="1">
    <location>
        <begin position="6"/>
        <end position="27"/>
    </location>
</feature>
<dbReference type="PANTHER" id="PTHR43445:SF3">
    <property type="entry name" value="UDP-N-ACETYLMURAMATE--L-ALANINE LIGASE"/>
    <property type="match status" value="1"/>
</dbReference>
<keyword evidence="1" id="KW-0472">Membrane</keyword>
<dbReference type="PANTHER" id="PTHR43445">
    <property type="entry name" value="UDP-N-ACETYLMURAMATE--L-ALANINE LIGASE-RELATED"/>
    <property type="match status" value="1"/>
</dbReference>
<proteinExistence type="predicted"/>
<evidence type="ECO:0000256" key="1">
    <source>
        <dbReference type="SAM" id="Phobius"/>
    </source>
</evidence>
<comment type="caution">
    <text evidence="3">The sequence shown here is derived from an EMBL/GenBank/DDBJ whole genome shotgun (WGS) entry which is preliminary data.</text>
</comment>
<dbReference type="Pfam" id="PF01225">
    <property type="entry name" value="Mur_ligase"/>
    <property type="match status" value="1"/>
</dbReference>
<evidence type="ECO:0000313" key="3">
    <source>
        <dbReference type="EMBL" id="EMG12881.1"/>
    </source>
</evidence>
<gene>
    <name evidence="3" type="ORF">LEP1GSC151_0171</name>
</gene>
<dbReference type="InterPro" id="IPR050061">
    <property type="entry name" value="MurCDEF_pg_biosynth"/>
</dbReference>
<dbReference type="BioCyc" id="LINT1001599:G11K9-5590-MONOMER"/>
<dbReference type="InterPro" id="IPR000713">
    <property type="entry name" value="Mur_ligase_N"/>
</dbReference>
<keyword evidence="3" id="KW-0436">Ligase</keyword>
<dbReference type="Proteomes" id="UP000011776">
    <property type="component" value="Unassembled WGS sequence"/>
</dbReference>
<organism evidence="3 4">
    <name type="scientific">Leptospira interrogans serovar Grippotyphosa str. LT2186</name>
    <dbReference type="NCBI Taxonomy" id="1001599"/>
    <lineage>
        <taxon>Bacteria</taxon>
        <taxon>Pseudomonadati</taxon>
        <taxon>Spirochaetota</taxon>
        <taxon>Spirochaetia</taxon>
        <taxon>Leptospirales</taxon>
        <taxon>Leptospiraceae</taxon>
        <taxon>Leptospira</taxon>
    </lineage>
</organism>
<dbReference type="AlphaFoldDB" id="M3IBW6"/>
<protein>
    <submittedName>
        <fullName evidence="3">Mur ligase family, catalytic domain protein</fullName>
    </submittedName>
</protein>